<feature type="compositionally biased region" description="Basic and acidic residues" evidence="9">
    <location>
        <begin position="969"/>
        <end position="980"/>
    </location>
</feature>
<proteinExistence type="predicted"/>
<feature type="transmembrane region" description="Helical" evidence="10">
    <location>
        <begin position="307"/>
        <end position="328"/>
    </location>
</feature>
<dbReference type="Pfam" id="PF00664">
    <property type="entry name" value="ABC_membrane"/>
    <property type="match status" value="2"/>
</dbReference>
<dbReference type="CDD" id="cd03244">
    <property type="entry name" value="ABCC_MRP_domain2"/>
    <property type="match status" value="1"/>
</dbReference>
<evidence type="ECO:0008006" key="15">
    <source>
        <dbReference type="Google" id="ProtNLM"/>
    </source>
</evidence>
<feature type="domain" description="ABC transporter" evidence="11">
    <location>
        <begin position="699"/>
        <end position="945"/>
    </location>
</feature>
<dbReference type="GO" id="GO:0140359">
    <property type="term" value="F:ABC-type transporter activity"/>
    <property type="evidence" value="ECO:0007669"/>
    <property type="project" value="InterPro"/>
</dbReference>
<feature type="transmembrane region" description="Helical" evidence="10">
    <location>
        <begin position="1099"/>
        <end position="1121"/>
    </location>
</feature>
<gene>
    <name evidence="13" type="ORF">HK097_003202</name>
</gene>
<dbReference type="PROSITE" id="PS50929">
    <property type="entry name" value="ABC_TM1F"/>
    <property type="match status" value="2"/>
</dbReference>
<feature type="domain" description="ABC transmembrane type-1" evidence="12">
    <location>
        <begin position="307"/>
        <end position="594"/>
    </location>
</feature>
<dbReference type="InterPro" id="IPR003593">
    <property type="entry name" value="AAA+_ATPase"/>
</dbReference>
<feature type="transmembrane region" description="Helical" evidence="10">
    <location>
        <begin position="6"/>
        <end position="23"/>
    </location>
</feature>
<keyword evidence="4" id="KW-0677">Repeat</keyword>
<dbReference type="GO" id="GO:0005524">
    <property type="term" value="F:ATP binding"/>
    <property type="evidence" value="ECO:0007669"/>
    <property type="project" value="UniProtKB-KW"/>
</dbReference>
<dbReference type="SUPFAM" id="SSF52540">
    <property type="entry name" value="P-loop containing nucleoside triphosphate hydrolases"/>
    <property type="match status" value="2"/>
</dbReference>
<evidence type="ECO:0000256" key="7">
    <source>
        <dbReference type="ARBA" id="ARBA00022989"/>
    </source>
</evidence>
<keyword evidence="8 10" id="KW-0472">Membrane</keyword>
<dbReference type="InterPro" id="IPR003439">
    <property type="entry name" value="ABC_transporter-like_ATP-bd"/>
</dbReference>
<reference evidence="13" key="1">
    <citation type="submission" date="2020-05" db="EMBL/GenBank/DDBJ databases">
        <title>Phylogenomic resolution of chytrid fungi.</title>
        <authorList>
            <person name="Stajich J.E."/>
            <person name="Amses K."/>
            <person name="Simmons R."/>
            <person name="Seto K."/>
            <person name="Myers J."/>
            <person name="Bonds A."/>
            <person name="Quandt C.A."/>
            <person name="Barry K."/>
            <person name="Liu P."/>
            <person name="Grigoriev I."/>
            <person name="Longcore J.E."/>
            <person name="James T.Y."/>
        </authorList>
    </citation>
    <scope>NUCLEOTIDE SEQUENCE</scope>
    <source>
        <strain evidence="13">JEL0318</strain>
    </source>
</reference>
<evidence type="ECO:0000313" key="14">
    <source>
        <dbReference type="Proteomes" id="UP001212841"/>
    </source>
</evidence>
<feature type="compositionally biased region" description="Basic and acidic residues" evidence="9">
    <location>
        <begin position="660"/>
        <end position="690"/>
    </location>
</feature>
<dbReference type="PANTHER" id="PTHR24223">
    <property type="entry name" value="ATP-BINDING CASSETTE SUB-FAMILY C"/>
    <property type="match status" value="1"/>
</dbReference>
<feature type="region of interest" description="Disordered" evidence="9">
    <location>
        <begin position="1496"/>
        <end position="1533"/>
    </location>
</feature>
<evidence type="ECO:0000256" key="8">
    <source>
        <dbReference type="ARBA" id="ARBA00023136"/>
    </source>
</evidence>
<feature type="transmembrane region" description="Helical" evidence="10">
    <location>
        <begin position="566"/>
        <end position="585"/>
    </location>
</feature>
<dbReference type="InterPro" id="IPR017871">
    <property type="entry name" value="ABC_transporter-like_CS"/>
</dbReference>
<feature type="transmembrane region" description="Helical" evidence="10">
    <location>
        <begin position="1199"/>
        <end position="1219"/>
    </location>
</feature>
<dbReference type="SMART" id="SM00382">
    <property type="entry name" value="AAA"/>
    <property type="match status" value="2"/>
</dbReference>
<dbReference type="CDD" id="cd18604">
    <property type="entry name" value="ABC_6TM_VMR1_D2_like"/>
    <property type="match status" value="1"/>
</dbReference>
<feature type="transmembrane region" description="Helical" evidence="10">
    <location>
        <begin position="431"/>
        <end position="449"/>
    </location>
</feature>
<dbReference type="EMBL" id="JADGJD010000174">
    <property type="protein sequence ID" value="KAJ3053869.1"/>
    <property type="molecule type" value="Genomic_DNA"/>
</dbReference>
<evidence type="ECO:0000259" key="12">
    <source>
        <dbReference type="PROSITE" id="PS50929"/>
    </source>
</evidence>
<feature type="transmembrane region" description="Helical" evidence="10">
    <location>
        <begin position="340"/>
        <end position="358"/>
    </location>
</feature>
<dbReference type="InterPro" id="IPR050173">
    <property type="entry name" value="ABC_transporter_C-like"/>
</dbReference>
<accession>A0AAD5SIC8</accession>
<dbReference type="GO" id="GO:0016887">
    <property type="term" value="F:ATP hydrolysis activity"/>
    <property type="evidence" value="ECO:0007669"/>
    <property type="project" value="InterPro"/>
</dbReference>
<dbReference type="Pfam" id="PF00005">
    <property type="entry name" value="ABC_tran"/>
    <property type="match status" value="2"/>
</dbReference>
<evidence type="ECO:0000256" key="4">
    <source>
        <dbReference type="ARBA" id="ARBA00022737"/>
    </source>
</evidence>
<protein>
    <recommendedName>
        <fullName evidence="15">P-loop containing nucleoside triphosphate hydrolase protein</fullName>
    </recommendedName>
</protein>
<dbReference type="CDD" id="cd03250">
    <property type="entry name" value="ABCC_MRP_domain1"/>
    <property type="match status" value="1"/>
</dbReference>
<evidence type="ECO:0000313" key="13">
    <source>
        <dbReference type="EMBL" id="KAJ3053869.1"/>
    </source>
</evidence>
<dbReference type="InterPro" id="IPR027417">
    <property type="entry name" value="P-loop_NTPase"/>
</dbReference>
<keyword evidence="14" id="KW-1185">Reference proteome</keyword>
<dbReference type="Gene3D" id="1.20.1560.10">
    <property type="entry name" value="ABC transporter type 1, transmembrane domain"/>
    <property type="match status" value="2"/>
</dbReference>
<sequence length="1664" mass="184185">MYVILVALLPSLYLTFLYISYLLRPHYSALCSRISSFSPYSLFQTNTSYLPISTDRPDPLEDDNTNVVHVENEGTNNVGGIKERNVLADRVALGLVGLHIIVTVVDLVVDVLTEGKGTGVMKSFAAAIWALQWLAISVVLVHIAFPPSDQPIINPWYLTYLDGYYILAILVKLIEGYALYHSKAGNARFILVLLQAILASGPLTIDLYQRYWMDDGVVPPSRNVDVDGREPSHEITAPLWSRLTFSWMADMINLGNKRPLEANDLWDLLDIDTAATASGLYEYAKLHSNSLPLRLLHTIRPVFYRQIFFAVISALLVSSSPIFVYNILSTIEQKKEARSTAFIWVCGLFVVAVLRSVCEGQMFYNGRRSATRVSSAIIHEVYKKSLRRVQAAQSSGDEKEVAAASVGKIVTLMSVDTERLRQCIAYLHDPLVVTPLRIIFAVSTLVWVLGVPGFAGVAAMLITIPLTALVARWATKVQERLMESTDARVTIMNEVLNGIRIVKYLAWEPQFLDRIRKARNKELRNLVSYYLTECVNNVIWSCTPLLVAFVTFTTFTLASGKPLTPTTAFTGLLLLNALRVPLVAFPNEIMQLFMARVSIKRVERFLEEDELERFEEGATTLRVAGKDAVVETLWEDGEDKPFVGFKDGWFTYFEGKKEEEKNNGKDKKEDEPTSETSERNDESEHEESDRLLGGVDADVTGGDVGDLITGPRFTLRNLNVDFPIGGLSVICGPTGSGKTSLVLALLGEMKRLQGHFSLTGLDRTLDPPRSYTSTSTSHLHAHADGVAYVAQTAWLMNGTIKENILFGRIEDSPRYNAVLNACALTRDLATLPGGDLTEIGEKGINLSGGQKQRISLARAAYSDENIVIMDDPLSAVDAPTAKHLFKECILGLMKGRTRVLVSHSIGLVAGRADLICAMNDGEITAKGSAREVARAFEEGGKEGDREIVAALLASAEAREGSSSEDEESEKEKEKKEKGVGEGTKLVEEEGMAQGAVGWGIYWTYFKAAGGWTFLAAFVGFQVGCLIVTLGHDYWLKRWSDNAGGTNASGFGVLADNGSINFDALMRTWMQFPILIYNRFTTSLYTSTASATAESHSTTYYVTIYGLIGLASIIAQQITYLLEAYGAYHASKRLHDSLLRRVIAAPVRFFDTTPLGRIVNRFSKDIGTIDSELIWMVAFFVMMLLGAFVTMFVVGFVTPLFLLAIAPIAVVYFIVANRYLNCSRELKRLDSVSRSPIYSLFSETLAGCATIRAYGDEERFMIDNRKRIDANHRAFWYLWGSNRWLAFRIDFVAAVAVFCVGIALLVGDADAGWAGLSFSYAMEFTDALLWVVRVHASMEMSMNSVERVKEYLQIEQEPPAVMEDRRPPANWPSRGEIKVDSLTVRYSPNTPPVLNNLNFTFPAQSKIGVVGRTGAGKTTLSLALFRILPEMEGSITIDGIDISSIGLRDLRTTLTIIPQDPVLFSGTLRSNLDPFNERQDLELWDALRSVHFLESLQRGSTTNPSPTDSASETLVDRPPPVTSPETGFDCSDSQPGAPPITLELQISENGSNLSQGQRQLVCLARALLRRSKVVVLDEATASVDGATDGRIQKTIREVFEGCTVVCIAHRLRTVIDYDKILVLDHGQVVEFDTPKNLMDIEGGWFRKMCEETGEWAELLELAGRK</sequence>
<evidence type="ECO:0000256" key="2">
    <source>
        <dbReference type="ARBA" id="ARBA00022448"/>
    </source>
</evidence>
<evidence type="ECO:0000256" key="3">
    <source>
        <dbReference type="ARBA" id="ARBA00022692"/>
    </source>
</evidence>
<dbReference type="InterPro" id="IPR011527">
    <property type="entry name" value="ABC1_TM_dom"/>
</dbReference>
<feature type="region of interest" description="Disordered" evidence="9">
    <location>
        <begin position="660"/>
        <end position="697"/>
    </location>
</feature>
<name>A0AAD5SIC8_9FUNG</name>
<dbReference type="Gene3D" id="3.40.50.300">
    <property type="entry name" value="P-loop containing nucleotide triphosphate hydrolases"/>
    <property type="match status" value="2"/>
</dbReference>
<evidence type="ECO:0000256" key="6">
    <source>
        <dbReference type="ARBA" id="ARBA00022840"/>
    </source>
</evidence>
<dbReference type="SUPFAM" id="SSF90123">
    <property type="entry name" value="ABC transporter transmembrane region"/>
    <property type="match status" value="2"/>
</dbReference>
<evidence type="ECO:0000259" key="11">
    <source>
        <dbReference type="PROSITE" id="PS50893"/>
    </source>
</evidence>
<keyword evidence="7 10" id="KW-1133">Transmembrane helix</keyword>
<comment type="subcellular location">
    <subcellularLocation>
        <location evidence="1">Membrane</location>
    </subcellularLocation>
</comment>
<dbReference type="Proteomes" id="UP001212841">
    <property type="component" value="Unassembled WGS sequence"/>
</dbReference>
<feature type="transmembrane region" description="Helical" evidence="10">
    <location>
        <begin position="186"/>
        <end position="205"/>
    </location>
</feature>
<organism evidence="13 14">
    <name type="scientific">Rhizophlyctis rosea</name>
    <dbReference type="NCBI Taxonomy" id="64517"/>
    <lineage>
        <taxon>Eukaryota</taxon>
        <taxon>Fungi</taxon>
        <taxon>Fungi incertae sedis</taxon>
        <taxon>Chytridiomycota</taxon>
        <taxon>Chytridiomycota incertae sedis</taxon>
        <taxon>Chytridiomycetes</taxon>
        <taxon>Rhizophlyctidales</taxon>
        <taxon>Rhizophlyctidaceae</taxon>
        <taxon>Rhizophlyctis</taxon>
    </lineage>
</organism>
<dbReference type="CDD" id="cd18596">
    <property type="entry name" value="ABC_6TM_VMR1_D1_like"/>
    <property type="match status" value="1"/>
</dbReference>
<evidence type="ECO:0000256" key="10">
    <source>
        <dbReference type="SAM" id="Phobius"/>
    </source>
</evidence>
<keyword evidence="5" id="KW-0547">Nucleotide-binding</keyword>
<dbReference type="FunFam" id="1.20.1560.10:FF:000006">
    <property type="entry name" value="ATP-binding cassette, sub-family C (CFTR/MRP), member 9"/>
    <property type="match status" value="1"/>
</dbReference>
<evidence type="ECO:0000256" key="5">
    <source>
        <dbReference type="ARBA" id="ARBA00022741"/>
    </source>
</evidence>
<comment type="caution">
    <text evidence="13">The sequence shown here is derived from an EMBL/GenBank/DDBJ whole genome shotgun (WGS) entry which is preliminary data.</text>
</comment>
<dbReference type="GO" id="GO:0016020">
    <property type="term" value="C:membrane"/>
    <property type="evidence" value="ECO:0007669"/>
    <property type="project" value="UniProtKB-SubCell"/>
</dbReference>
<feature type="transmembrane region" description="Helical" evidence="10">
    <location>
        <begin position="1284"/>
        <end position="1305"/>
    </location>
</feature>
<feature type="transmembrane region" description="Helical" evidence="10">
    <location>
        <begin position="1011"/>
        <end position="1030"/>
    </location>
</feature>
<feature type="transmembrane region" description="Helical" evidence="10">
    <location>
        <begin position="455"/>
        <end position="474"/>
    </location>
</feature>
<keyword evidence="2" id="KW-0813">Transport</keyword>
<dbReference type="InterPro" id="IPR036640">
    <property type="entry name" value="ABC1_TM_sf"/>
</dbReference>
<feature type="transmembrane region" description="Helical" evidence="10">
    <location>
        <begin position="157"/>
        <end position="180"/>
    </location>
</feature>
<evidence type="ECO:0000256" key="1">
    <source>
        <dbReference type="ARBA" id="ARBA00004370"/>
    </source>
</evidence>
<dbReference type="PANTHER" id="PTHR24223:SF353">
    <property type="entry name" value="ABC TRANSPORTER ATP-BINDING PROTEIN_PERMEASE VMR1-RELATED"/>
    <property type="match status" value="1"/>
</dbReference>
<keyword evidence="3 10" id="KW-0812">Transmembrane</keyword>
<feature type="domain" description="ABC transporter" evidence="11">
    <location>
        <begin position="1376"/>
        <end position="1649"/>
    </location>
</feature>
<feature type="region of interest" description="Disordered" evidence="9">
    <location>
        <begin position="955"/>
        <end position="980"/>
    </location>
</feature>
<feature type="transmembrane region" description="Helical" evidence="10">
    <location>
        <begin position="1172"/>
        <end position="1193"/>
    </location>
</feature>
<dbReference type="PROSITE" id="PS00211">
    <property type="entry name" value="ABC_TRANSPORTER_1"/>
    <property type="match status" value="2"/>
</dbReference>
<feature type="transmembrane region" description="Helical" evidence="10">
    <location>
        <begin position="124"/>
        <end position="145"/>
    </location>
</feature>
<feature type="transmembrane region" description="Helical" evidence="10">
    <location>
        <begin position="91"/>
        <end position="112"/>
    </location>
</feature>
<evidence type="ECO:0000256" key="9">
    <source>
        <dbReference type="SAM" id="MobiDB-lite"/>
    </source>
</evidence>
<keyword evidence="6" id="KW-0067">ATP-binding</keyword>
<feature type="domain" description="ABC transmembrane type-1" evidence="12">
    <location>
        <begin position="1100"/>
        <end position="1339"/>
    </location>
</feature>
<feature type="compositionally biased region" description="Polar residues" evidence="9">
    <location>
        <begin position="1496"/>
        <end position="1511"/>
    </location>
</feature>
<dbReference type="PROSITE" id="PS50893">
    <property type="entry name" value="ABC_TRANSPORTER_2"/>
    <property type="match status" value="2"/>
</dbReference>